<proteinExistence type="predicted"/>
<dbReference type="InterPro" id="IPR023214">
    <property type="entry name" value="HAD_sf"/>
</dbReference>
<dbReference type="OrthoDB" id="7170926at2"/>
<evidence type="ECO:0000313" key="3">
    <source>
        <dbReference type="Proteomes" id="UP000464524"/>
    </source>
</evidence>
<keyword evidence="1" id="KW-0732">Signal</keyword>
<dbReference type="KEGG" id="pmes:FX988_00275"/>
<evidence type="ECO:0000256" key="1">
    <source>
        <dbReference type="ARBA" id="ARBA00022729"/>
    </source>
</evidence>
<keyword evidence="3" id="KW-1185">Reference proteome</keyword>
<dbReference type="Proteomes" id="UP000464524">
    <property type="component" value="Chromosome"/>
</dbReference>
<name>A0A857JEF7_9ALTE</name>
<dbReference type="AlphaFoldDB" id="A0A857JEF7"/>
<dbReference type="EMBL" id="CP047656">
    <property type="protein sequence ID" value="QHJ10066.1"/>
    <property type="molecule type" value="Genomic_DNA"/>
</dbReference>
<dbReference type="SUPFAM" id="SSF56784">
    <property type="entry name" value="HAD-like"/>
    <property type="match status" value="1"/>
</dbReference>
<dbReference type="InterPro" id="IPR022565">
    <property type="entry name" value="DUF2608"/>
</dbReference>
<protein>
    <submittedName>
        <fullName evidence="2">Uncharacterized protein</fullName>
    </submittedName>
</protein>
<sequence length="322" mass="35846">MLKTLYLLQANVIRIKRKSLTCAAMLSISSTVFLTGCATGQHDRIDDPVHVSVGQNEFSGEIVNEVYSTTDLHDAVVQANSLDAQTTLVVFDIDDTLLTATEFFGSDKWYDWQRGRALNESGVVIPTRETEKVNCLFDTLGMVFEIATNKPTQPDMANLVHSVSNDVVILTARSGAYRAGTMRELARNDLDFTDKSLTSPDVGLHYDYTLDGRTARVSYVDGVFMVQGMNKGVMLLDLLERTGHEYSSVVFVDDKQHNIDNMGDALKSAGINFYGYHYTRISKAVTPEEVVQANASRAALGELLNTHFEDRAEHINHRQCDY</sequence>
<evidence type="ECO:0000313" key="2">
    <source>
        <dbReference type="EMBL" id="QHJ10066.1"/>
    </source>
</evidence>
<dbReference type="Gene3D" id="3.40.50.1000">
    <property type="entry name" value="HAD superfamily/HAD-like"/>
    <property type="match status" value="1"/>
</dbReference>
<reference evidence="2 3" key="1">
    <citation type="submission" date="2019-12" db="EMBL/GenBank/DDBJ databases">
        <title>Genome sequencing and assembly of endphytes of Porphyra tenera.</title>
        <authorList>
            <person name="Park J.M."/>
            <person name="Shin R."/>
            <person name="Jo S.H."/>
        </authorList>
    </citation>
    <scope>NUCLEOTIDE SEQUENCE [LARGE SCALE GENOMIC DNA]</scope>
    <source>
        <strain evidence="2 3">GPM4</strain>
    </source>
</reference>
<dbReference type="InterPro" id="IPR036412">
    <property type="entry name" value="HAD-like_sf"/>
</dbReference>
<accession>A0A857JEF7</accession>
<organism evidence="2 3">
    <name type="scientific">Paraglaciecola mesophila</name>
    <dbReference type="NCBI Taxonomy" id="197222"/>
    <lineage>
        <taxon>Bacteria</taxon>
        <taxon>Pseudomonadati</taxon>
        <taxon>Pseudomonadota</taxon>
        <taxon>Gammaproteobacteria</taxon>
        <taxon>Alteromonadales</taxon>
        <taxon>Alteromonadaceae</taxon>
        <taxon>Paraglaciecola</taxon>
    </lineage>
</organism>
<gene>
    <name evidence="2" type="ORF">FX988_00275</name>
</gene>
<dbReference type="Pfam" id="PF11019">
    <property type="entry name" value="DUF2608"/>
    <property type="match status" value="1"/>
</dbReference>